<dbReference type="SMART" id="SM00248">
    <property type="entry name" value="ANK"/>
    <property type="match status" value="3"/>
</dbReference>
<dbReference type="STRING" id="32264.T1L4S0"/>
<comment type="catalytic activity">
    <reaction evidence="1 13">
        <text>a 1,2-diacyl-sn-glycerol + ATP = a 1,2-diacyl-sn-glycero-3-phosphate + ADP + H(+)</text>
        <dbReference type="Rhea" id="RHEA:10272"/>
        <dbReference type="ChEBI" id="CHEBI:15378"/>
        <dbReference type="ChEBI" id="CHEBI:17815"/>
        <dbReference type="ChEBI" id="CHEBI:30616"/>
        <dbReference type="ChEBI" id="CHEBI:58608"/>
        <dbReference type="ChEBI" id="CHEBI:456216"/>
        <dbReference type="EC" id="2.7.1.107"/>
    </reaction>
</comment>
<evidence type="ECO:0000259" key="15">
    <source>
        <dbReference type="PROSITE" id="PS50146"/>
    </source>
</evidence>
<dbReference type="Proteomes" id="UP000015104">
    <property type="component" value="Unassembled WGS sequence"/>
</dbReference>
<keyword evidence="7 13" id="KW-0547">Nucleotide-binding</keyword>
<comment type="subcellular location">
    <subcellularLocation>
        <location evidence="2">Target cell membrane</location>
    </subcellularLocation>
</comment>
<keyword evidence="10" id="KW-0638">Presynaptic neurotoxin</keyword>
<evidence type="ECO:0000256" key="4">
    <source>
        <dbReference type="ARBA" id="ARBA00022483"/>
    </source>
</evidence>
<dbReference type="Pfam" id="PF12796">
    <property type="entry name" value="Ank_2"/>
    <property type="match status" value="1"/>
</dbReference>
<dbReference type="HOGENOM" id="CLU_003770_4_2_1"/>
<dbReference type="SMART" id="SM00046">
    <property type="entry name" value="DAGKc"/>
    <property type="match status" value="1"/>
</dbReference>
<dbReference type="FunFam" id="3.40.50.10330:FF:000002">
    <property type="entry name" value="Diacylglycerol kinase"/>
    <property type="match status" value="1"/>
</dbReference>
<feature type="repeat" description="ANK" evidence="12">
    <location>
        <begin position="1495"/>
        <end position="1527"/>
    </location>
</feature>
<evidence type="ECO:0000256" key="9">
    <source>
        <dbReference type="ARBA" id="ARBA00022840"/>
    </source>
</evidence>
<dbReference type="InterPro" id="IPR036770">
    <property type="entry name" value="Ankyrin_rpt-contain_sf"/>
</dbReference>
<feature type="compositionally biased region" description="Basic residues" evidence="14">
    <location>
        <begin position="639"/>
        <end position="657"/>
    </location>
</feature>
<dbReference type="InterPro" id="IPR017438">
    <property type="entry name" value="ATP-NAD_kinase_N"/>
</dbReference>
<keyword evidence="11" id="KW-1053">Target membrane</keyword>
<dbReference type="Pfam" id="PF00781">
    <property type="entry name" value="DAGK_cat"/>
    <property type="match status" value="1"/>
</dbReference>
<dbReference type="PROSITE" id="PS50088">
    <property type="entry name" value="ANK_REPEAT"/>
    <property type="match status" value="2"/>
</dbReference>
<proteinExistence type="inferred from homology"/>
<feature type="region of interest" description="Disordered" evidence="14">
    <location>
        <begin position="1303"/>
        <end position="1365"/>
    </location>
</feature>
<evidence type="ECO:0000256" key="5">
    <source>
        <dbReference type="ARBA" id="ARBA00022537"/>
    </source>
</evidence>
<dbReference type="InterPro" id="IPR037607">
    <property type="entry name" value="DGK"/>
</dbReference>
<feature type="compositionally biased region" description="Basic residues" evidence="14">
    <location>
        <begin position="1"/>
        <end position="12"/>
    </location>
</feature>
<dbReference type="EMBL" id="CAEY01001161">
    <property type="status" value="NOT_ANNOTATED_CDS"/>
    <property type="molecule type" value="Genomic_DNA"/>
</dbReference>
<dbReference type="CDD" id="cd20802">
    <property type="entry name" value="C1_DGK_typeIV_rpt1"/>
    <property type="match status" value="1"/>
</dbReference>
<dbReference type="PROSITE" id="PS50146">
    <property type="entry name" value="DAGK"/>
    <property type="match status" value="1"/>
</dbReference>
<dbReference type="GO" id="GO:0006887">
    <property type="term" value="P:exocytosis"/>
    <property type="evidence" value="ECO:0007669"/>
    <property type="project" value="UniProtKB-KW"/>
</dbReference>
<dbReference type="Pfam" id="PF00609">
    <property type="entry name" value="DAGK_acc"/>
    <property type="match status" value="1"/>
</dbReference>
<dbReference type="GO" id="GO:0007200">
    <property type="term" value="P:phospholipase C-activating G protein-coupled receptor signaling pathway"/>
    <property type="evidence" value="ECO:0007669"/>
    <property type="project" value="InterPro"/>
</dbReference>
<dbReference type="InterPro" id="IPR001206">
    <property type="entry name" value="Diacylglycerol_kinase_cat_dom"/>
</dbReference>
<dbReference type="Gene3D" id="3.40.50.10330">
    <property type="entry name" value="Probable inorganic polyphosphate/atp-NAD kinase, domain 1"/>
    <property type="match status" value="1"/>
</dbReference>
<feature type="region of interest" description="Disordered" evidence="14">
    <location>
        <begin position="1"/>
        <end position="34"/>
    </location>
</feature>
<dbReference type="InterPro" id="IPR000756">
    <property type="entry name" value="Diacylglycerol_kin_accessory"/>
</dbReference>
<keyword evidence="12" id="KW-0040">ANK repeat</keyword>
<feature type="region of interest" description="Disordered" evidence="14">
    <location>
        <begin position="639"/>
        <end position="757"/>
    </location>
</feature>
<feature type="compositionally biased region" description="Polar residues" evidence="14">
    <location>
        <begin position="1306"/>
        <end position="1319"/>
    </location>
</feature>
<evidence type="ECO:0000256" key="8">
    <source>
        <dbReference type="ARBA" id="ARBA00022777"/>
    </source>
</evidence>
<evidence type="ECO:0000256" key="6">
    <source>
        <dbReference type="ARBA" id="ARBA00022679"/>
    </source>
</evidence>
<dbReference type="Gene3D" id="2.60.200.40">
    <property type="match status" value="1"/>
</dbReference>
<evidence type="ECO:0000256" key="13">
    <source>
        <dbReference type="RuleBase" id="RU361128"/>
    </source>
</evidence>
<dbReference type="eggNOG" id="KOG0782">
    <property type="taxonomic scope" value="Eukaryota"/>
</dbReference>
<feature type="domain" description="DAGKc" evidence="15">
    <location>
        <begin position="815"/>
        <end position="950"/>
    </location>
</feature>
<dbReference type="PROSITE" id="PS50297">
    <property type="entry name" value="ANK_REP_REGION"/>
    <property type="match status" value="1"/>
</dbReference>
<feature type="compositionally biased region" description="Low complexity" evidence="14">
    <location>
        <begin position="702"/>
        <end position="740"/>
    </location>
</feature>
<dbReference type="PANTHER" id="PTHR11255:SF80">
    <property type="entry name" value="EYE-SPECIFIC DIACYLGLYCEROL KINASE"/>
    <property type="match status" value="1"/>
</dbReference>
<dbReference type="EnsemblMetazoa" id="tetur40g00260.1">
    <property type="protein sequence ID" value="tetur40g00260.1"/>
    <property type="gene ID" value="tetur40g00260"/>
</dbReference>
<dbReference type="InterPro" id="IPR056383">
    <property type="entry name" value="DGKI-like_dom"/>
</dbReference>
<evidence type="ECO:0000256" key="10">
    <source>
        <dbReference type="ARBA" id="ARBA00023028"/>
    </source>
</evidence>
<feature type="compositionally biased region" description="Polar residues" evidence="14">
    <location>
        <begin position="22"/>
        <end position="34"/>
    </location>
</feature>
<feature type="region of interest" description="Disordered" evidence="14">
    <location>
        <begin position="405"/>
        <end position="430"/>
    </location>
</feature>
<keyword evidence="10" id="KW-0528">Neurotoxin</keyword>
<name>T1L4S0_TETUR</name>
<evidence type="ECO:0000256" key="14">
    <source>
        <dbReference type="SAM" id="MobiDB-lite"/>
    </source>
</evidence>
<keyword evidence="4" id="KW-0268">Exocytosis</keyword>
<dbReference type="EC" id="2.7.1.107" evidence="13"/>
<feature type="compositionally biased region" description="Acidic residues" evidence="14">
    <location>
        <begin position="237"/>
        <end position="246"/>
    </location>
</feature>
<dbReference type="GO" id="GO:0004143">
    <property type="term" value="F:ATP-dependent diacylglycerol kinase activity"/>
    <property type="evidence" value="ECO:0007669"/>
    <property type="project" value="UniProtKB-EC"/>
</dbReference>
<dbReference type="InterPro" id="IPR002110">
    <property type="entry name" value="Ankyrin_rpt"/>
</dbReference>
<evidence type="ECO:0000256" key="2">
    <source>
        <dbReference type="ARBA" id="ARBA00004175"/>
    </source>
</evidence>
<dbReference type="InterPro" id="IPR016064">
    <property type="entry name" value="NAD/diacylglycerol_kinase_sf"/>
</dbReference>
<dbReference type="SUPFAM" id="SSF48403">
    <property type="entry name" value="Ankyrin repeat"/>
    <property type="match status" value="1"/>
</dbReference>
<keyword evidence="11" id="KW-0472">Membrane</keyword>
<evidence type="ECO:0000256" key="3">
    <source>
        <dbReference type="ARBA" id="ARBA00009280"/>
    </source>
</evidence>
<dbReference type="CDD" id="cd20855">
    <property type="entry name" value="C1_DGK_typeIV_rpt2"/>
    <property type="match status" value="1"/>
</dbReference>
<feature type="region of interest" description="Disordered" evidence="14">
    <location>
        <begin position="770"/>
        <end position="813"/>
    </location>
</feature>
<dbReference type="PANTHER" id="PTHR11255">
    <property type="entry name" value="DIACYLGLYCEROL KINASE"/>
    <property type="match status" value="1"/>
</dbReference>
<reference evidence="16" key="2">
    <citation type="submission" date="2015-06" db="UniProtKB">
        <authorList>
            <consortium name="EnsemblMetazoa"/>
        </authorList>
    </citation>
    <scope>IDENTIFICATION</scope>
</reference>
<evidence type="ECO:0000256" key="11">
    <source>
        <dbReference type="ARBA" id="ARBA00023298"/>
    </source>
</evidence>
<protein>
    <recommendedName>
        <fullName evidence="13">Diacylglycerol kinase</fullName>
        <shortName evidence="13">DAG kinase</shortName>
        <ecNumber evidence="13">2.7.1.107</ecNumber>
    </recommendedName>
</protein>
<feature type="compositionally biased region" description="Low complexity" evidence="14">
    <location>
        <begin position="678"/>
        <end position="689"/>
    </location>
</feature>
<accession>T1L4S0</accession>
<keyword evidence="10" id="KW-0800">Toxin</keyword>
<feature type="region of interest" description="Disordered" evidence="14">
    <location>
        <begin position="233"/>
        <end position="320"/>
    </location>
</feature>
<dbReference type="Gene3D" id="1.25.40.20">
    <property type="entry name" value="Ankyrin repeat-containing domain"/>
    <property type="match status" value="1"/>
</dbReference>
<dbReference type="FunFam" id="2.60.200.40:FF:000012">
    <property type="entry name" value="Diacylglycerol kinase"/>
    <property type="match status" value="1"/>
</dbReference>
<feature type="compositionally biased region" description="Pro residues" evidence="14">
    <location>
        <begin position="779"/>
        <end position="789"/>
    </location>
</feature>
<comment type="similarity">
    <text evidence="3 13">Belongs to the eukaryotic diacylglycerol kinase family.</text>
</comment>
<sequence>MQRLRDKFRRKNVSTPRVDRSPSGNIATPATSSGASSHYLNNVLTLDSTSESYHSLMVPDSCASTSNDKIDSCGANSFTNSNNLSLPVGVRQIRSASYDEIRIRRDIDSIRLDELGSTTLSTEADPSSLTTEPEVLSSGSEMLDVPLAAKSARSKSFDSASGKEAMSGKLRSGSSISFLEIPKWKLFIRRSSSPSSGRASPFLFFGEKCIHCSLVEEQAALKALQQTFVSSTGSLTTEDDDTDDEVVATCSTRRSFRPRRRSTSDDLNEGEHDHATFSGPFDKNLAKNILSKCGSSSEPSSPRDEEETKSDSELISKATGTDSDIVTHVKTARVASDSDAQCLISGDDISPMVTLSAAPPPEAPSPLQEFEEDLGNGITVISLEVPLTKQNRSASIDASFLKVPENLGSRPKETSPTKTQRSHSVDISLPTKPDGPYLIVQSSRPEQIFLKKAIQGEIKISTENGETRTLRSAPDWGETAINGDHLWVSTSTSGDLCYVGENECSKQGPRLCCPACKITAHTGCIGILIDKIKFHCKPTFKDVGVRQYREQTVIHHHWVHRRSQKGRCRQCGKSFQSKLSFANKEIVAISCSWCKTAYHNKENCFTLERLTETCSLGIHKDLIIPHSWIVKLPRKGSFKSSIRRSPKNKRSSSKRRTKKEDASPIVAVSSENSHHLPVHPLSSSSSSCSPQPPPIHPTVGLTSTSTMPPQSSSAPQPLTPLSANQLPSCSFSSSAVLSQSQPNNSNPMDISSSSSLATSSTITATSSTAISSLGAGPQPNVPTPPPPGAVPTEPRPSLCAPGQHRSFAIKPIPSPDSKPLLVFINPKSGGNQGSKLMQKFQWLLNPRQVFDLSQGGPRPGLELYRKVPNLRILACGGDGTAGWILSVLDEIGFKPSPPIAVLPLGTGNDLARALGWGGGYTDEPVSKILLNIKDGEVVQLDRWDVKVTRNTDLNLIEQAADTPEGAKESLPLNVINNYFSIGVDAHIALEFHEAREAHPERFNSRLRNKMFYGQAGGKDLLQRKWKDLVTYITVECDGVDLTQRLRDLKVHSLLFLNIPCYGGGTRPWGSASPSFELPRTDDGLIEVIGLTTYQLPLLQAGGHGSCVAQCKEAKIITRRTIPMQVDGEPCRLLPSIIRIKVKNQANMVAKSKTHCQIASMPTLDREIVIPVRKLNILDYETFHYDKSRLHDASIVLGKLQINPDLELNHVRALIRQMVANHRKGSTSIHMLNKEPGDEMARYRLEKAFDISNDWCFVDSCTAERYFRIDRAQEHLHYVVDICNDELYILDPTDNGYDRDKLAKASNVPTTQLADNSPASGLSGDETPSPVDPALYGDNNNTIVLFKPPTTKEPGSGKDDSGDTLNVNTASQLLEGSSIPGTPTTATETLTETATESNNPSASKETVMSDKEAVRVNVTGPDNISIDYNSNEIIEAVKRADLTSLKRLREQGYNLSAVDSNGLTTLHYAAMLGYHDIIQYLVDLQPDLINYKTYNDGQTPLHYAILYGQRISCFILAAAGSSVTDADAYSHNAKDLAIMKGDHELAAYLDQFACYQATFNERETTV</sequence>
<evidence type="ECO:0000313" key="16">
    <source>
        <dbReference type="EnsemblMetazoa" id="tetur40g00260.1"/>
    </source>
</evidence>
<feature type="repeat" description="ANK" evidence="12">
    <location>
        <begin position="1460"/>
        <end position="1492"/>
    </location>
</feature>
<dbReference type="SUPFAM" id="SSF111331">
    <property type="entry name" value="NAD kinase/diacylglycerol kinase-like"/>
    <property type="match status" value="1"/>
</dbReference>
<dbReference type="GO" id="GO:0044218">
    <property type="term" value="C:other organism cell membrane"/>
    <property type="evidence" value="ECO:0007669"/>
    <property type="project" value="UniProtKB-KW"/>
</dbReference>
<dbReference type="GO" id="GO:0005886">
    <property type="term" value="C:plasma membrane"/>
    <property type="evidence" value="ECO:0007669"/>
    <property type="project" value="TreeGrafter"/>
</dbReference>
<keyword evidence="17" id="KW-1185">Reference proteome</keyword>
<keyword evidence="6 13" id="KW-0808">Transferase</keyword>
<dbReference type="GO" id="GO:0005524">
    <property type="term" value="F:ATP binding"/>
    <property type="evidence" value="ECO:0007669"/>
    <property type="project" value="UniProtKB-KW"/>
</dbReference>
<reference evidence="17" key="1">
    <citation type="submission" date="2011-08" db="EMBL/GenBank/DDBJ databases">
        <authorList>
            <person name="Rombauts S."/>
        </authorList>
    </citation>
    <scope>NUCLEOTIDE SEQUENCE</scope>
    <source>
        <strain evidence="17">London</strain>
    </source>
</reference>
<keyword evidence="5" id="KW-1052">Target cell membrane</keyword>
<evidence type="ECO:0000256" key="12">
    <source>
        <dbReference type="PROSITE-ProRule" id="PRU00023"/>
    </source>
</evidence>
<keyword evidence="8 13" id="KW-0418">Kinase</keyword>
<evidence type="ECO:0000256" key="7">
    <source>
        <dbReference type="ARBA" id="ARBA00022741"/>
    </source>
</evidence>
<evidence type="ECO:0000256" key="1">
    <source>
        <dbReference type="ARBA" id="ARBA00001383"/>
    </source>
</evidence>
<dbReference type="GO" id="GO:0044231">
    <property type="term" value="C:host cell presynaptic membrane"/>
    <property type="evidence" value="ECO:0007669"/>
    <property type="project" value="UniProtKB-KW"/>
</dbReference>
<organism evidence="16 17">
    <name type="scientific">Tetranychus urticae</name>
    <name type="common">Two-spotted spider mite</name>
    <dbReference type="NCBI Taxonomy" id="32264"/>
    <lineage>
        <taxon>Eukaryota</taxon>
        <taxon>Metazoa</taxon>
        <taxon>Ecdysozoa</taxon>
        <taxon>Arthropoda</taxon>
        <taxon>Chelicerata</taxon>
        <taxon>Arachnida</taxon>
        <taxon>Acari</taxon>
        <taxon>Acariformes</taxon>
        <taxon>Trombidiformes</taxon>
        <taxon>Prostigmata</taxon>
        <taxon>Eleutherengona</taxon>
        <taxon>Raphignathae</taxon>
        <taxon>Tetranychoidea</taxon>
        <taxon>Tetranychidae</taxon>
        <taxon>Tetranychus</taxon>
    </lineage>
</organism>
<keyword evidence="9 13" id="KW-0067">ATP-binding</keyword>
<feature type="compositionally biased region" description="Polar residues" evidence="14">
    <location>
        <begin position="741"/>
        <end position="750"/>
    </location>
</feature>
<dbReference type="Pfam" id="PF23578">
    <property type="entry name" value="DGKI"/>
    <property type="match status" value="1"/>
</dbReference>
<evidence type="ECO:0000313" key="17">
    <source>
        <dbReference type="Proteomes" id="UP000015104"/>
    </source>
</evidence>
<dbReference type="SMART" id="SM00045">
    <property type="entry name" value="DAGKa"/>
    <property type="match status" value="1"/>
</dbReference>